<dbReference type="Proteomes" id="UP000032141">
    <property type="component" value="Chromosome C3"/>
</dbReference>
<protein>
    <submittedName>
        <fullName evidence="1">Uncharacterized protein</fullName>
    </submittedName>
</protein>
<evidence type="ECO:0000313" key="1">
    <source>
        <dbReference type="EnsemblPlants" id="Bo3g029850.1"/>
    </source>
</evidence>
<accession>A0A0D3B558</accession>
<keyword evidence="2" id="KW-1185">Reference proteome</keyword>
<reference evidence="1" key="2">
    <citation type="submission" date="2015-03" db="UniProtKB">
        <authorList>
            <consortium name="EnsemblPlants"/>
        </authorList>
    </citation>
    <scope>IDENTIFICATION</scope>
</reference>
<dbReference type="Gramene" id="Bo3g029850.1">
    <property type="protein sequence ID" value="Bo3g029850.1"/>
    <property type="gene ID" value="Bo3g029850"/>
</dbReference>
<dbReference type="EnsemblPlants" id="Bo3g029850.1">
    <property type="protein sequence ID" value="Bo3g029850.1"/>
    <property type="gene ID" value="Bo3g029850"/>
</dbReference>
<evidence type="ECO:0000313" key="2">
    <source>
        <dbReference type="Proteomes" id="UP000032141"/>
    </source>
</evidence>
<proteinExistence type="predicted"/>
<name>A0A0D3B558_BRAOL</name>
<sequence length="37" mass="4453">MKIRSILSKEDSFRRLLSNGYLDEYNEDEMSLDVNRD</sequence>
<reference evidence="1 2" key="1">
    <citation type="journal article" date="2014" name="Genome Biol.">
        <title>Transcriptome and methylome profiling reveals relics of genome dominance in the mesopolyploid Brassica oleracea.</title>
        <authorList>
            <person name="Parkin I.A."/>
            <person name="Koh C."/>
            <person name="Tang H."/>
            <person name="Robinson S.J."/>
            <person name="Kagale S."/>
            <person name="Clarke W.E."/>
            <person name="Town C.D."/>
            <person name="Nixon J."/>
            <person name="Krishnakumar V."/>
            <person name="Bidwell S.L."/>
            <person name="Denoeud F."/>
            <person name="Belcram H."/>
            <person name="Links M.G."/>
            <person name="Just J."/>
            <person name="Clarke C."/>
            <person name="Bender T."/>
            <person name="Huebert T."/>
            <person name="Mason A.S."/>
            <person name="Pires J.C."/>
            <person name="Barker G."/>
            <person name="Moore J."/>
            <person name="Walley P.G."/>
            <person name="Manoli S."/>
            <person name="Batley J."/>
            <person name="Edwards D."/>
            <person name="Nelson M.N."/>
            <person name="Wang X."/>
            <person name="Paterson A.H."/>
            <person name="King G."/>
            <person name="Bancroft I."/>
            <person name="Chalhoub B."/>
            <person name="Sharpe A.G."/>
        </authorList>
    </citation>
    <scope>NUCLEOTIDE SEQUENCE</scope>
    <source>
        <strain evidence="1 2">cv. TO1000</strain>
    </source>
</reference>
<dbReference type="HOGENOM" id="CLU_3351739_0_0_1"/>
<organism evidence="1 2">
    <name type="scientific">Brassica oleracea var. oleracea</name>
    <dbReference type="NCBI Taxonomy" id="109376"/>
    <lineage>
        <taxon>Eukaryota</taxon>
        <taxon>Viridiplantae</taxon>
        <taxon>Streptophyta</taxon>
        <taxon>Embryophyta</taxon>
        <taxon>Tracheophyta</taxon>
        <taxon>Spermatophyta</taxon>
        <taxon>Magnoliopsida</taxon>
        <taxon>eudicotyledons</taxon>
        <taxon>Gunneridae</taxon>
        <taxon>Pentapetalae</taxon>
        <taxon>rosids</taxon>
        <taxon>malvids</taxon>
        <taxon>Brassicales</taxon>
        <taxon>Brassicaceae</taxon>
        <taxon>Brassiceae</taxon>
        <taxon>Brassica</taxon>
    </lineage>
</organism>
<dbReference type="AlphaFoldDB" id="A0A0D3B558"/>